<reference evidence="1 2" key="1">
    <citation type="submission" date="2018-02" db="EMBL/GenBank/DDBJ databases">
        <title>novel marine gammaproteobacteria from coastal saline agro ecosystem.</title>
        <authorList>
            <person name="Krishnan R."/>
            <person name="Ramesh Kumar N."/>
        </authorList>
    </citation>
    <scope>NUCLEOTIDE SEQUENCE [LARGE SCALE GENOMIC DNA]</scope>
    <source>
        <strain evidence="1 2">228</strain>
    </source>
</reference>
<sequence length="180" mass="20083">MKSVYVGAEVKMPQKPLAMLFASGANELGFTKILVDAEKVRLRDSKLPEVSSFCQVRVGINIGQYVAGGIKLQHLESTHFVNMTKNVSVEVIDAFQEVWNSICDAKGFAGNWNSPKKSHYTDLRALDYLKEYEPFKELRGIVLPVEVLGVVTPIGFILDLNYVVKVDVLAPRDVEIIMPK</sequence>
<gene>
    <name evidence="1" type="ORF">C4K68_09465</name>
</gene>
<protein>
    <submittedName>
        <fullName evidence="1">Uncharacterized protein</fullName>
    </submittedName>
</protein>
<accession>A0A2S5KS47</accession>
<comment type="caution">
    <text evidence="1">The sequence shown here is derived from an EMBL/GenBank/DDBJ whole genome shotgun (WGS) entry which is preliminary data.</text>
</comment>
<organism evidence="1 2">
    <name type="scientific">Proteobacteria bacterium 228</name>
    <dbReference type="NCBI Taxonomy" id="2083153"/>
    <lineage>
        <taxon>Bacteria</taxon>
        <taxon>Pseudomonadati</taxon>
        <taxon>Pseudomonadota</taxon>
    </lineage>
</organism>
<dbReference type="AlphaFoldDB" id="A0A2S5KS47"/>
<dbReference type="Proteomes" id="UP000238196">
    <property type="component" value="Unassembled WGS sequence"/>
</dbReference>
<evidence type="ECO:0000313" key="1">
    <source>
        <dbReference type="EMBL" id="PPC77578.1"/>
    </source>
</evidence>
<dbReference type="EMBL" id="PRLP01000029">
    <property type="protein sequence ID" value="PPC77578.1"/>
    <property type="molecule type" value="Genomic_DNA"/>
</dbReference>
<proteinExistence type="predicted"/>
<evidence type="ECO:0000313" key="2">
    <source>
        <dbReference type="Proteomes" id="UP000238196"/>
    </source>
</evidence>
<name>A0A2S5KS47_9PROT</name>